<dbReference type="AlphaFoldDB" id="A0A7W6MUV8"/>
<dbReference type="Proteomes" id="UP000544107">
    <property type="component" value="Unassembled WGS sequence"/>
</dbReference>
<organism evidence="1 2">
    <name type="scientific">Allorhizobium taibaishanense</name>
    <dbReference type="NCBI Taxonomy" id="887144"/>
    <lineage>
        <taxon>Bacteria</taxon>
        <taxon>Pseudomonadati</taxon>
        <taxon>Pseudomonadota</taxon>
        <taxon>Alphaproteobacteria</taxon>
        <taxon>Hyphomicrobiales</taxon>
        <taxon>Rhizobiaceae</taxon>
        <taxon>Rhizobium/Agrobacterium group</taxon>
        <taxon>Allorhizobium</taxon>
    </lineage>
</organism>
<name>A0A7W6MUV8_9HYPH</name>
<accession>A0A7W6MUV8</accession>
<proteinExistence type="predicted"/>
<dbReference type="EMBL" id="JACIED010000003">
    <property type="protein sequence ID" value="MBB4008538.1"/>
    <property type="molecule type" value="Genomic_DNA"/>
</dbReference>
<evidence type="ECO:0000313" key="1">
    <source>
        <dbReference type="EMBL" id="MBB4008538.1"/>
    </source>
</evidence>
<sequence>MGAAFMSRAGMGRPVLQFQDRAIGGMNGH</sequence>
<evidence type="ECO:0000313" key="2">
    <source>
        <dbReference type="Proteomes" id="UP000544107"/>
    </source>
</evidence>
<reference evidence="1 2" key="1">
    <citation type="submission" date="2020-08" db="EMBL/GenBank/DDBJ databases">
        <title>Genomic Encyclopedia of Type Strains, Phase IV (KMG-IV): sequencing the most valuable type-strain genomes for metagenomic binning, comparative biology and taxonomic classification.</title>
        <authorList>
            <person name="Goeker M."/>
        </authorList>
    </citation>
    <scope>NUCLEOTIDE SEQUENCE [LARGE SCALE GENOMIC DNA]</scope>
    <source>
        <strain evidence="1 2">DSM 100021</strain>
    </source>
</reference>
<protein>
    <submittedName>
        <fullName evidence="1">Uncharacterized protein</fullName>
    </submittedName>
</protein>
<gene>
    <name evidence="1" type="ORF">GGQ71_002818</name>
</gene>
<comment type="caution">
    <text evidence="1">The sequence shown here is derived from an EMBL/GenBank/DDBJ whole genome shotgun (WGS) entry which is preliminary data.</text>
</comment>